<evidence type="ECO:0000313" key="2">
    <source>
        <dbReference type="Proteomes" id="UP000887116"/>
    </source>
</evidence>
<name>A0A8X6GU93_TRICU</name>
<keyword evidence="2" id="KW-1185">Reference proteome</keyword>
<accession>A0A8X6GU93</accession>
<organism evidence="1 2">
    <name type="scientific">Trichonephila clavata</name>
    <name type="common">Joro spider</name>
    <name type="synonym">Nephila clavata</name>
    <dbReference type="NCBI Taxonomy" id="2740835"/>
    <lineage>
        <taxon>Eukaryota</taxon>
        <taxon>Metazoa</taxon>
        <taxon>Ecdysozoa</taxon>
        <taxon>Arthropoda</taxon>
        <taxon>Chelicerata</taxon>
        <taxon>Arachnida</taxon>
        <taxon>Araneae</taxon>
        <taxon>Araneomorphae</taxon>
        <taxon>Entelegynae</taxon>
        <taxon>Araneoidea</taxon>
        <taxon>Nephilidae</taxon>
        <taxon>Trichonephila</taxon>
    </lineage>
</organism>
<proteinExistence type="predicted"/>
<reference evidence="1" key="1">
    <citation type="submission" date="2020-07" db="EMBL/GenBank/DDBJ databases">
        <title>Multicomponent nature underlies the extraordinary mechanical properties of spider dragline silk.</title>
        <authorList>
            <person name="Kono N."/>
            <person name="Nakamura H."/>
            <person name="Mori M."/>
            <person name="Yoshida Y."/>
            <person name="Ohtoshi R."/>
            <person name="Malay A.D."/>
            <person name="Moran D.A.P."/>
            <person name="Tomita M."/>
            <person name="Numata K."/>
            <person name="Arakawa K."/>
        </authorList>
    </citation>
    <scope>NUCLEOTIDE SEQUENCE</scope>
</reference>
<dbReference type="AlphaFoldDB" id="A0A8X6GU93"/>
<comment type="caution">
    <text evidence="1">The sequence shown here is derived from an EMBL/GenBank/DDBJ whole genome shotgun (WGS) entry which is preliminary data.</text>
</comment>
<dbReference type="Proteomes" id="UP000887116">
    <property type="component" value="Unassembled WGS sequence"/>
</dbReference>
<sequence>MVLNFSTSQMKDLRWTATRVSATNWSTATFRSDPQILHRAVKVLNGRYSDFFVTNASSWLQKDKDPRDSYFPNVRRLPRYLERVLQLSERNASSK</sequence>
<dbReference type="EMBL" id="BMAO01026489">
    <property type="protein sequence ID" value="GFR10064.1"/>
    <property type="molecule type" value="Genomic_DNA"/>
</dbReference>
<evidence type="ECO:0000313" key="1">
    <source>
        <dbReference type="EMBL" id="GFR10064.1"/>
    </source>
</evidence>
<protein>
    <submittedName>
        <fullName evidence="1">Uncharacterized protein</fullName>
    </submittedName>
</protein>
<gene>
    <name evidence="1" type="ORF">TNCT_69351</name>
</gene>